<organism evidence="17 18">
    <name type="scientific">Marinomonas primoryensis</name>
    <dbReference type="NCBI Taxonomy" id="178399"/>
    <lineage>
        <taxon>Bacteria</taxon>
        <taxon>Pseudomonadati</taxon>
        <taxon>Pseudomonadota</taxon>
        <taxon>Gammaproteobacteria</taxon>
        <taxon>Oceanospirillales</taxon>
        <taxon>Oceanospirillaceae</taxon>
        <taxon>Marinomonas</taxon>
    </lineage>
</organism>
<name>A0A2Z4PNP7_9GAMM</name>
<dbReference type="Pfam" id="PF01687">
    <property type="entry name" value="Flavokinase"/>
    <property type="match status" value="1"/>
</dbReference>
<keyword evidence="8 15" id="KW-0547">Nucleotide-binding</keyword>
<dbReference type="InterPro" id="IPR014729">
    <property type="entry name" value="Rossmann-like_a/b/a_fold"/>
</dbReference>
<dbReference type="UniPathway" id="UPA00277">
    <property type="reaction ID" value="UER00407"/>
</dbReference>
<evidence type="ECO:0000313" key="18">
    <source>
        <dbReference type="Proteomes" id="UP000249898"/>
    </source>
</evidence>
<dbReference type="Pfam" id="PF06574">
    <property type="entry name" value="FAD_syn"/>
    <property type="match status" value="1"/>
</dbReference>
<dbReference type="PANTHER" id="PTHR22749">
    <property type="entry name" value="RIBOFLAVIN KINASE/FMN ADENYLYLTRANSFERASE"/>
    <property type="match status" value="1"/>
</dbReference>
<keyword evidence="5 15" id="KW-0288">FMN</keyword>
<keyword evidence="9 15" id="KW-0418">Kinase</keyword>
<protein>
    <recommendedName>
        <fullName evidence="15">Riboflavin biosynthesis protein</fullName>
    </recommendedName>
    <domain>
        <recommendedName>
            <fullName evidence="15">Riboflavin kinase</fullName>
            <ecNumber evidence="15">2.7.1.26</ecNumber>
        </recommendedName>
        <alternativeName>
            <fullName evidence="15">Flavokinase</fullName>
        </alternativeName>
    </domain>
    <domain>
        <recommendedName>
            <fullName evidence="15">FMN adenylyltransferase</fullName>
            <ecNumber evidence="15">2.7.7.2</ecNumber>
        </recommendedName>
        <alternativeName>
            <fullName evidence="15">FAD pyrophosphorylase</fullName>
        </alternativeName>
        <alternativeName>
            <fullName evidence="15">FAD synthase</fullName>
        </alternativeName>
    </domain>
</protein>
<dbReference type="Gene3D" id="2.40.30.30">
    <property type="entry name" value="Riboflavin kinase-like"/>
    <property type="match status" value="1"/>
</dbReference>
<comment type="pathway">
    <text evidence="2 15">Cofactor biosynthesis; FAD biosynthesis; FAD from FMN: step 1/1.</text>
</comment>
<dbReference type="InterPro" id="IPR023468">
    <property type="entry name" value="Riboflavin_kinase"/>
</dbReference>
<evidence type="ECO:0000256" key="8">
    <source>
        <dbReference type="ARBA" id="ARBA00022741"/>
    </source>
</evidence>
<dbReference type="NCBIfam" id="NF004163">
    <property type="entry name" value="PRK05627.1-6"/>
    <property type="match status" value="1"/>
</dbReference>
<evidence type="ECO:0000256" key="10">
    <source>
        <dbReference type="ARBA" id="ARBA00022827"/>
    </source>
</evidence>
<evidence type="ECO:0000256" key="7">
    <source>
        <dbReference type="ARBA" id="ARBA00022695"/>
    </source>
</evidence>
<dbReference type="CDD" id="cd02064">
    <property type="entry name" value="FAD_synthetase_N"/>
    <property type="match status" value="1"/>
</dbReference>
<evidence type="ECO:0000256" key="6">
    <source>
        <dbReference type="ARBA" id="ARBA00022679"/>
    </source>
</evidence>
<dbReference type="AlphaFoldDB" id="A0A2Z4PNP7"/>
<dbReference type="EMBL" id="CP016181">
    <property type="protein sequence ID" value="AWX98818.1"/>
    <property type="molecule type" value="Genomic_DNA"/>
</dbReference>
<keyword evidence="12" id="KW-0511">Multifunctional enzyme</keyword>
<dbReference type="Proteomes" id="UP000249898">
    <property type="component" value="Chromosome"/>
</dbReference>
<dbReference type="InterPro" id="IPR015864">
    <property type="entry name" value="FAD_synthase"/>
</dbReference>
<dbReference type="GO" id="GO:0009231">
    <property type="term" value="P:riboflavin biosynthetic process"/>
    <property type="evidence" value="ECO:0007669"/>
    <property type="project" value="InterPro"/>
</dbReference>
<gene>
    <name evidence="17" type="ORF">A8139_01540</name>
</gene>
<evidence type="ECO:0000256" key="12">
    <source>
        <dbReference type="ARBA" id="ARBA00023268"/>
    </source>
</evidence>
<evidence type="ECO:0000313" key="17">
    <source>
        <dbReference type="EMBL" id="AWX98818.1"/>
    </source>
</evidence>
<dbReference type="RefSeq" id="WP_112135102.1">
    <property type="nucleotide sequence ID" value="NZ_CP016181.1"/>
</dbReference>
<dbReference type="SMART" id="SM00904">
    <property type="entry name" value="Flavokinase"/>
    <property type="match status" value="1"/>
</dbReference>
<dbReference type="UniPathway" id="UPA00276">
    <property type="reaction ID" value="UER00406"/>
</dbReference>
<dbReference type="Gene3D" id="3.40.50.620">
    <property type="entry name" value="HUPs"/>
    <property type="match status" value="1"/>
</dbReference>
<evidence type="ECO:0000256" key="4">
    <source>
        <dbReference type="ARBA" id="ARBA00022630"/>
    </source>
</evidence>
<comment type="pathway">
    <text evidence="3 15">Cofactor biosynthesis; FMN biosynthesis; FMN from riboflavin (ATP route): step 1/1.</text>
</comment>
<dbReference type="GO" id="GO:0005524">
    <property type="term" value="F:ATP binding"/>
    <property type="evidence" value="ECO:0007669"/>
    <property type="project" value="UniProtKB-UniRule"/>
</dbReference>
<keyword evidence="6 15" id="KW-0808">Transferase</keyword>
<accession>A0A2Z4PNP7</accession>
<comment type="similarity">
    <text evidence="15">Belongs to the ribF family.</text>
</comment>
<dbReference type="FunFam" id="3.40.50.620:FF:000021">
    <property type="entry name" value="Riboflavin biosynthesis protein"/>
    <property type="match status" value="1"/>
</dbReference>
<dbReference type="InterPro" id="IPR015865">
    <property type="entry name" value="Riboflavin_kinase_bac/euk"/>
</dbReference>
<dbReference type="EC" id="2.7.7.2" evidence="15"/>
<keyword evidence="4 15" id="KW-0285">Flavoprotein</keyword>
<dbReference type="PANTHER" id="PTHR22749:SF6">
    <property type="entry name" value="RIBOFLAVIN KINASE"/>
    <property type="match status" value="1"/>
</dbReference>
<dbReference type="GO" id="GO:0009398">
    <property type="term" value="P:FMN biosynthetic process"/>
    <property type="evidence" value="ECO:0007669"/>
    <property type="project" value="UniProtKB-UniRule"/>
</dbReference>
<dbReference type="PIRSF" id="PIRSF004491">
    <property type="entry name" value="FAD_Synth"/>
    <property type="match status" value="1"/>
</dbReference>
<evidence type="ECO:0000256" key="13">
    <source>
        <dbReference type="ARBA" id="ARBA00047880"/>
    </source>
</evidence>
<dbReference type="SUPFAM" id="SSF52374">
    <property type="entry name" value="Nucleotidylyl transferase"/>
    <property type="match status" value="1"/>
</dbReference>
<dbReference type="OrthoDB" id="9803667at2"/>
<evidence type="ECO:0000259" key="16">
    <source>
        <dbReference type="SMART" id="SM00904"/>
    </source>
</evidence>
<feature type="domain" description="Riboflavin kinase" evidence="16">
    <location>
        <begin position="184"/>
        <end position="307"/>
    </location>
</feature>
<keyword evidence="11 15" id="KW-0067">ATP-binding</keyword>
<evidence type="ECO:0000256" key="2">
    <source>
        <dbReference type="ARBA" id="ARBA00004726"/>
    </source>
</evidence>
<dbReference type="InterPro" id="IPR002606">
    <property type="entry name" value="Riboflavin_kinase_bac"/>
</dbReference>
<dbReference type="GO" id="GO:0003919">
    <property type="term" value="F:FMN adenylyltransferase activity"/>
    <property type="evidence" value="ECO:0007669"/>
    <property type="project" value="UniProtKB-UniRule"/>
</dbReference>
<comment type="catalytic activity">
    <reaction evidence="13 15">
        <text>riboflavin + ATP = FMN + ADP + H(+)</text>
        <dbReference type="Rhea" id="RHEA:14357"/>
        <dbReference type="ChEBI" id="CHEBI:15378"/>
        <dbReference type="ChEBI" id="CHEBI:30616"/>
        <dbReference type="ChEBI" id="CHEBI:57986"/>
        <dbReference type="ChEBI" id="CHEBI:58210"/>
        <dbReference type="ChEBI" id="CHEBI:456216"/>
        <dbReference type="EC" id="2.7.1.26"/>
    </reaction>
</comment>
<evidence type="ECO:0000256" key="9">
    <source>
        <dbReference type="ARBA" id="ARBA00022777"/>
    </source>
</evidence>
<evidence type="ECO:0000256" key="5">
    <source>
        <dbReference type="ARBA" id="ARBA00022643"/>
    </source>
</evidence>
<evidence type="ECO:0000256" key="3">
    <source>
        <dbReference type="ARBA" id="ARBA00005201"/>
    </source>
</evidence>
<evidence type="ECO:0000256" key="15">
    <source>
        <dbReference type="PIRNR" id="PIRNR004491"/>
    </source>
</evidence>
<dbReference type="SUPFAM" id="SSF82114">
    <property type="entry name" value="Riboflavin kinase-like"/>
    <property type="match status" value="1"/>
</dbReference>
<dbReference type="NCBIfam" id="TIGR00083">
    <property type="entry name" value="ribF"/>
    <property type="match status" value="1"/>
</dbReference>
<dbReference type="InterPro" id="IPR023465">
    <property type="entry name" value="Riboflavin_kinase_dom_sf"/>
</dbReference>
<evidence type="ECO:0000256" key="14">
    <source>
        <dbReference type="ARBA" id="ARBA00049494"/>
    </source>
</evidence>
<comment type="catalytic activity">
    <reaction evidence="14 15">
        <text>FMN + ATP + H(+) = FAD + diphosphate</text>
        <dbReference type="Rhea" id="RHEA:17237"/>
        <dbReference type="ChEBI" id="CHEBI:15378"/>
        <dbReference type="ChEBI" id="CHEBI:30616"/>
        <dbReference type="ChEBI" id="CHEBI:33019"/>
        <dbReference type="ChEBI" id="CHEBI:57692"/>
        <dbReference type="ChEBI" id="CHEBI:58210"/>
        <dbReference type="EC" id="2.7.7.2"/>
    </reaction>
</comment>
<dbReference type="EC" id="2.7.1.26" evidence="15"/>
<evidence type="ECO:0000256" key="11">
    <source>
        <dbReference type="ARBA" id="ARBA00022840"/>
    </source>
</evidence>
<sequence>MELIRGIHNIRSKHKECVLTIGNFDGVHLGHSAILARVKALAKQYDSPAGIMIFEPQPREFFAPETAPGRIGRLRDKVRLLEGQGIDYVLCMPFNPKLQQLTAQAFCQQVLLDGLSVKHLVVGDDFRFGCDRQGDFDYLQEFGGGHGFDVENTPSVMNALGERVSSTLVRHALECGDVLAAQVNMGHLVMLSGRVIHGQQLGRKLGFPTANVHLKGIKPALSGVYAVMFTVNGVSHNGVANIGVRPTVDGKTPILEVHLFDFNGDLYDQYVQVTFCYFIRAERKMTSLDALEKQIQCDKDDALRFFVQSVN</sequence>
<dbReference type="NCBIfam" id="NF004159">
    <property type="entry name" value="PRK05627.1-2"/>
    <property type="match status" value="1"/>
</dbReference>
<dbReference type="NCBIfam" id="NF004160">
    <property type="entry name" value="PRK05627.1-3"/>
    <property type="match status" value="1"/>
</dbReference>
<reference evidence="17 18" key="1">
    <citation type="submission" date="2016-06" db="EMBL/GenBank/DDBJ databases">
        <title>The sequenced genome of the ice-adhering bacterium Marinomonas primoryensis, from Antarctica.</title>
        <authorList>
            <person name="Graham L."/>
            <person name="Vance T.D.R."/>
            <person name="Davies P.L."/>
        </authorList>
    </citation>
    <scope>NUCLEOTIDE SEQUENCE [LARGE SCALE GENOMIC DNA]</scope>
    <source>
        <strain evidence="17 18">AceL</strain>
    </source>
</reference>
<keyword evidence="7 15" id="KW-0548">Nucleotidyltransferase</keyword>
<dbReference type="GO" id="GO:0006747">
    <property type="term" value="P:FAD biosynthetic process"/>
    <property type="evidence" value="ECO:0007669"/>
    <property type="project" value="UniProtKB-UniRule"/>
</dbReference>
<evidence type="ECO:0000256" key="1">
    <source>
        <dbReference type="ARBA" id="ARBA00002121"/>
    </source>
</evidence>
<dbReference type="GO" id="GO:0008531">
    <property type="term" value="F:riboflavin kinase activity"/>
    <property type="evidence" value="ECO:0007669"/>
    <property type="project" value="UniProtKB-UniRule"/>
</dbReference>
<proteinExistence type="inferred from homology"/>
<comment type="function">
    <text evidence="1">Catalyzes the phosphorylation of riboflavin to FMN followed by the adenylation of FMN to FAD.</text>
</comment>
<keyword evidence="10 15" id="KW-0274">FAD</keyword>